<evidence type="ECO:0000256" key="10">
    <source>
        <dbReference type="ARBA" id="ARBA00023237"/>
    </source>
</evidence>
<comment type="subcellular location">
    <subcellularLocation>
        <location evidence="1">Cell outer membrane</location>
        <topology evidence="1">Multi-pass membrane protein</topology>
    </subcellularLocation>
</comment>
<dbReference type="PANTHER" id="PTHR34501:SF9">
    <property type="entry name" value="MAJOR OUTER MEMBRANE PROTEIN P.IA"/>
    <property type="match status" value="1"/>
</dbReference>
<dbReference type="CDD" id="cd00342">
    <property type="entry name" value="gram_neg_porins"/>
    <property type="match status" value="1"/>
</dbReference>
<name>A0A6S7A014_9BURK</name>
<feature type="signal peptide" evidence="11">
    <location>
        <begin position="1"/>
        <end position="29"/>
    </location>
</feature>
<dbReference type="Proteomes" id="UP000494111">
    <property type="component" value="Unassembled WGS sequence"/>
</dbReference>
<keyword evidence="5" id="KW-0812">Transmembrane</keyword>
<dbReference type="PANTHER" id="PTHR34501">
    <property type="entry name" value="PROTEIN YDDL-RELATED"/>
    <property type="match status" value="1"/>
</dbReference>
<dbReference type="Gene3D" id="2.40.160.10">
    <property type="entry name" value="Porin"/>
    <property type="match status" value="1"/>
</dbReference>
<feature type="chain" id="PRO_5028951802" evidence="11">
    <location>
        <begin position="30"/>
        <end position="351"/>
    </location>
</feature>
<comment type="subunit">
    <text evidence="2">Homotrimer.</text>
</comment>
<keyword evidence="8" id="KW-0626">Porin</keyword>
<evidence type="ECO:0000313" key="13">
    <source>
        <dbReference type="EMBL" id="CAB3705930.1"/>
    </source>
</evidence>
<evidence type="ECO:0000256" key="1">
    <source>
        <dbReference type="ARBA" id="ARBA00004571"/>
    </source>
</evidence>
<dbReference type="EMBL" id="CADIJO010000009">
    <property type="protein sequence ID" value="CAB3705930.1"/>
    <property type="molecule type" value="Genomic_DNA"/>
</dbReference>
<dbReference type="Pfam" id="PF13609">
    <property type="entry name" value="Porin_4"/>
    <property type="match status" value="1"/>
</dbReference>
<evidence type="ECO:0000313" key="14">
    <source>
        <dbReference type="Proteomes" id="UP000494111"/>
    </source>
</evidence>
<reference evidence="13 14" key="1">
    <citation type="submission" date="2020-04" db="EMBL/GenBank/DDBJ databases">
        <authorList>
            <person name="De Canck E."/>
        </authorList>
    </citation>
    <scope>NUCLEOTIDE SEQUENCE [LARGE SCALE GENOMIC DNA]</scope>
    <source>
        <strain evidence="13 14">LMG 3458</strain>
    </source>
</reference>
<evidence type="ECO:0000256" key="11">
    <source>
        <dbReference type="SAM" id="SignalP"/>
    </source>
</evidence>
<dbReference type="GO" id="GO:0009279">
    <property type="term" value="C:cell outer membrane"/>
    <property type="evidence" value="ECO:0007669"/>
    <property type="project" value="UniProtKB-SubCell"/>
</dbReference>
<evidence type="ECO:0000256" key="3">
    <source>
        <dbReference type="ARBA" id="ARBA00022448"/>
    </source>
</evidence>
<evidence type="ECO:0000256" key="4">
    <source>
        <dbReference type="ARBA" id="ARBA00022452"/>
    </source>
</evidence>
<dbReference type="GO" id="GO:0006811">
    <property type="term" value="P:monoatomic ion transport"/>
    <property type="evidence" value="ECO:0007669"/>
    <property type="project" value="UniProtKB-KW"/>
</dbReference>
<feature type="domain" description="Porin" evidence="12">
    <location>
        <begin position="17"/>
        <end position="337"/>
    </location>
</feature>
<keyword evidence="6 11" id="KW-0732">Signal</keyword>
<sequence>MPFCPASLPLRIKPVLALAALCLAGAAHGASSDLTLYGIIDLGIAYERLDGQSRLAQRSGGQTLSYWGLRGAEDLGNGYRAFFQLESGFHATDGSQMQERPFGRWAYLGVAGPAGELRLGRLWTLGNSWGNKGTPFGNSWSGAAGATTLGYNDGDFGAAGRSNNTVMYLSPTVNGWQAGLGYSFEAHDSAQFATARHDRVLTSGIRYQQGPLAAALTYERLNAGPGIAPQANASVNAPPKRNASNMQVVAAYELEWVTVHGGYGLLRHPNVGPSAGYGRVQTYLGGVSVPVSGRGKVLASYQRATRSSIQGWAMGYQHDLSKRTNLYALVDRIDRRDSHLLQTMAGIKHAF</sequence>
<keyword evidence="3" id="KW-0813">Transport</keyword>
<keyword evidence="7" id="KW-0406">Ion transport</keyword>
<accession>A0A6S7A014</accession>
<keyword evidence="10" id="KW-0998">Cell outer membrane</keyword>
<evidence type="ECO:0000256" key="7">
    <source>
        <dbReference type="ARBA" id="ARBA00023065"/>
    </source>
</evidence>
<evidence type="ECO:0000256" key="5">
    <source>
        <dbReference type="ARBA" id="ARBA00022692"/>
    </source>
</evidence>
<dbReference type="GO" id="GO:0015288">
    <property type="term" value="F:porin activity"/>
    <property type="evidence" value="ECO:0007669"/>
    <property type="project" value="UniProtKB-KW"/>
</dbReference>
<evidence type="ECO:0000259" key="12">
    <source>
        <dbReference type="Pfam" id="PF13609"/>
    </source>
</evidence>
<evidence type="ECO:0000256" key="6">
    <source>
        <dbReference type="ARBA" id="ARBA00022729"/>
    </source>
</evidence>
<dbReference type="InterPro" id="IPR033900">
    <property type="entry name" value="Gram_neg_porin_domain"/>
</dbReference>
<dbReference type="InterPro" id="IPR050298">
    <property type="entry name" value="Gram-neg_bact_OMP"/>
</dbReference>
<dbReference type="GO" id="GO:0046930">
    <property type="term" value="C:pore complex"/>
    <property type="evidence" value="ECO:0007669"/>
    <property type="project" value="UniProtKB-KW"/>
</dbReference>
<evidence type="ECO:0000256" key="8">
    <source>
        <dbReference type="ARBA" id="ARBA00023114"/>
    </source>
</evidence>
<dbReference type="AlphaFoldDB" id="A0A6S7A014"/>
<dbReference type="InterPro" id="IPR023614">
    <property type="entry name" value="Porin_dom_sf"/>
</dbReference>
<dbReference type="RefSeq" id="WP_175193041.1">
    <property type="nucleotide sequence ID" value="NZ_CADIJO010000009.1"/>
</dbReference>
<proteinExistence type="predicted"/>
<keyword evidence="9" id="KW-0472">Membrane</keyword>
<gene>
    <name evidence="13" type="ORF">LMG3458_02923</name>
</gene>
<keyword evidence="4" id="KW-1134">Transmembrane beta strand</keyword>
<evidence type="ECO:0000256" key="2">
    <source>
        <dbReference type="ARBA" id="ARBA00011233"/>
    </source>
</evidence>
<dbReference type="SUPFAM" id="SSF56935">
    <property type="entry name" value="Porins"/>
    <property type="match status" value="1"/>
</dbReference>
<evidence type="ECO:0000256" key="9">
    <source>
        <dbReference type="ARBA" id="ARBA00023136"/>
    </source>
</evidence>
<protein>
    <submittedName>
        <fullName evidence="13">Outer membrane porin protein</fullName>
    </submittedName>
</protein>
<organism evidence="13 14">
    <name type="scientific">Achromobacter deleyi</name>
    <dbReference type="NCBI Taxonomy" id="1353891"/>
    <lineage>
        <taxon>Bacteria</taxon>
        <taxon>Pseudomonadati</taxon>
        <taxon>Pseudomonadota</taxon>
        <taxon>Betaproteobacteria</taxon>
        <taxon>Burkholderiales</taxon>
        <taxon>Alcaligenaceae</taxon>
        <taxon>Achromobacter</taxon>
    </lineage>
</organism>